<sequence>MPPVRTLPTSAKPLKTERTHEENQERAYIAASRRSDRSLEARIESARRASEIHKKRTGRGLRVTEQDVANEEMYEEEEEDMPTQFQRLSAHFHTNSLLFNRKLSDYIATQTAVRNQFLQQYSALPLQGFGQQFPSNLAQVPSQTVNPYMTQQQMAFPQMFNRTPQTFNQSSPPYSPQTFHQPQLHHRQAPYSIPQRPQAHQRSASIPTFPSAPGFQQTTQLASPTTETSYGEGQRRMSLPPQILEQSTPQMTDDLTRPPLSQSTTSQSGPQQASSLQRKASCGSTTPPSAHDSPISQAGNPSSTTYSLMAPNYATSNQSMNTNPLSMSLPPESQQFVGSTLDPTDPLTPMFMAGSDRIPQPFTSTYTYNPNLSPKASRSGGSGNPTQANTNQALTANAPINIDTAMHSTPSPTNPNSAVSDLMSPFMTMPPSSFDFLGYDLFQNMDMAQNGGSQGSQEEFDTSTWLDDSAWEAQTQ</sequence>
<proteinExistence type="predicted"/>
<organism evidence="2 3">
    <name type="scientific">Lojkania enalia</name>
    <dbReference type="NCBI Taxonomy" id="147567"/>
    <lineage>
        <taxon>Eukaryota</taxon>
        <taxon>Fungi</taxon>
        <taxon>Dikarya</taxon>
        <taxon>Ascomycota</taxon>
        <taxon>Pezizomycotina</taxon>
        <taxon>Dothideomycetes</taxon>
        <taxon>Pleosporomycetidae</taxon>
        <taxon>Pleosporales</taxon>
        <taxon>Pleosporales incertae sedis</taxon>
        <taxon>Lojkania</taxon>
    </lineage>
</organism>
<feature type="region of interest" description="Disordered" evidence="1">
    <location>
        <begin position="1"/>
        <end position="35"/>
    </location>
</feature>
<evidence type="ECO:0000313" key="2">
    <source>
        <dbReference type="EMBL" id="KAF2260975.1"/>
    </source>
</evidence>
<feature type="region of interest" description="Disordered" evidence="1">
    <location>
        <begin position="249"/>
        <end position="338"/>
    </location>
</feature>
<evidence type="ECO:0000256" key="1">
    <source>
        <dbReference type="SAM" id="MobiDB-lite"/>
    </source>
</evidence>
<evidence type="ECO:0000313" key="3">
    <source>
        <dbReference type="Proteomes" id="UP000800093"/>
    </source>
</evidence>
<feature type="compositionally biased region" description="Polar residues" evidence="1">
    <location>
        <begin position="198"/>
        <end position="231"/>
    </location>
</feature>
<feature type="region of interest" description="Disordered" evidence="1">
    <location>
        <begin position="446"/>
        <end position="476"/>
    </location>
</feature>
<feature type="region of interest" description="Disordered" evidence="1">
    <location>
        <begin position="163"/>
        <end position="237"/>
    </location>
</feature>
<protein>
    <submittedName>
        <fullName evidence="2">Uncharacterized protein</fullName>
    </submittedName>
</protein>
<reference evidence="3" key="1">
    <citation type="journal article" date="2020" name="Stud. Mycol.">
        <title>101 Dothideomycetes genomes: A test case for predicting lifestyles and emergence of pathogens.</title>
        <authorList>
            <person name="Haridas S."/>
            <person name="Albert R."/>
            <person name="Binder M."/>
            <person name="Bloem J."/>
            <person name="LaButti K."/>
            <person name="Salamov A."/>
            <person name="Andreopoulos B."/>
            <person name="Baker S."/>
            <person name="Barry K."/>
            <person name="Bills G."/>
            <person name="Bluhm B."/>
            <person name="Cannon C."/>
            <person name="Castanera R."/>
            <person name="Culley D."/>
            <person name="Daum C."/>
            <person name="Ezra D."/>
            <person name="Gonzalez J."/>
            <person name="Henrissat B."/>
            <person name="Kuo A."/>
            <person name="Liang C."/>
            <person name="Lipzen A."/>
            <person name="Lutzoni F."/>
            <person name="Magnuson J."/>
            <person name="Mondo S."/>
            <person name="Nolan M."/>
            <person name="Ohm R."/>
            <person name="Pangilinan J."/>
            <person name="Park H.-J."/>
            <person name="Ramirez L."/>
            <person name="Alfaro M."/>
            <person name="Sun H."/>
            <person name="Tritt A."/>
            <person name="Yoshinaga Y."/>
            <person name="Zwiers L.-H."/>
            <person name="Turgeon B."/>
            <person name="Goodwin S."/>
            <person name="Spatafora J."/>
            <person name="Crous P."/>
            <person name="Grigoriev I."/>
        </authorList>
    </citation>
    <scope>NUCLEOTIDE SEQUENCE [LARGE SCALE GENOMIC DNA]</scope>
    <source>
        <strain evidence="3">CBS 304.66</strain>
    </source>
</reference>
<feature type="region of interest" description="Disordered" evidence="1">
    <location>
        <begin position="367"/>
        <end position="390"/>
    </location>
</feature>
<feature type="compositionally biased region" description="Basic and acidic residues" evidence="1">
    <location>
        <begin position="14"/>
        <end position="25"/>
    </location>
</feature>
<feature type="compositionally biased region" description="Polar residues" evidence="1">
    <location>
        <begin position="367"/>
        <end position="376"/>
    </location>
</feature>
<feature type="compositionally biased region" description="Polar residues" evidence="1">
    <location>
        <begin position="276"/>
        <end position="338"/>
    </location>
</feature>
<accession>A0A9P4K3V3</accession>
<dbReference type="Proteomes" id="UP000800093">
    <property type="component" value="Unassembled WGS sequence"/>
</dbReference>
<feature type="compositionally biased region" description="Low complexity" evidence="1">
    <location>
        <begin position="257"/>
        <end position="275"/>
    </location>
</feature>
<comment type="caution">
    <text evidence="2">The sequence shown here is derived from an EMBL/GenBank/DDBJ whole genome shotgun (WGS) entry which is preliminary data.</text>
</comment>
<feature type="compositionally biased region" description="Polar residues" evidence="1">
    <location>
        <begin position="163"/>
        <end position="181"/>
    </location>
</feature>
<dbReference type="OrthoDB" id="5397087at2759"/>
<gene>
    <name evidence="2" type="ORF">CC78DRAFT_380543</name>
</gene>
<dbReference type="EMBL" id="ML986667">
    <property type="protein sequence ID" value="KAF2260975.1"/>
    <property type="molecule type" value="Genomic_DNA"/>
</dbReference>
<name>A0A9P4K3V3_9PLEO</name>
<keyword evidence="3" id="KW-1185">Reference proteome</keyword>
<dbReference type="AlphaFoldDB" id="A0A9P4K3V3"/>